<organism evidence="1 2">
    <name type="scientific">Lentzea roselyniae</name>
    <dbReference type="NCBI Taxonomy" id="531940"/>
    <lineage>
        <taxon>Bacteria</taxon>
        <taxon>Bacillati</taxon>
        <taxon>Actinomycetota</taxon>
        <taxon>Actinomycetes</taxon>
        <taxon>Pseudonocardiales</taxon>
        <taxon>Pseudonocardiaceae</taxon>
        <taxon>Lentzea</taxon>
    </lineage>
</organism>
<proteinExistence type="predicted"/>
<sequence>MRLPAEQMVGPHLASGIRNAAAEALDPLWTDVVQRGHARGAGIVEVADLIERKGCTSDMGVPADVVGVHSQNTWSTSVVSWGSPTVAQSTSGCTTG</sequence>
<evidence type="ECO:0000313" key="1">
    <source>
        <dbReference type="EMBL" id="GAA3690210.1"/>
    </source>
</evidence>
<gene>
    <name evidence="1" type="ORF">GCM10022267_90990</name>
</gene>
<reference evidence="2" key="1">
    <citation type="journal article" date="2019" name="Int. J. Syst. Evol. Microbiol.">
        <title>The Global Catalogue of Microorganisms (GCM) 10K type strain sequencing project: providing services to taxonomists for standard genome sequencing and annotation.</title>
        <authorList>
            <consortium name="The Broad Institute Genomics Platform"/>
            <consortium name="The Broad Institute Genome Sequencing Center for Infectious Disease"/>
            <person name="Wu L."/>
            <person name="Ma J."/>
        </authorList>
    </citation>
    <scope>NUCLEOTIDE SEQUENCE [LARGE SCALE GENOMIC DNA]</scope>
    <source>
        <strain evidence="2">JCM 17494</strain>
    </source>
</reference>
<name>A0ABP7CJN2_9PSEU</name>
<accession>A0ABP7CJN2</accession>
<evidence type="ECO:0000313" key="2">
    <source>
        <dbReference type="Proteomes" id="UP001500711"/>
    </source>
</evidence>
<dbReference type="EMBL" id="BAABBE010000091">
    <property type="protein sequence ID" value="GAA3690210.1"/>
    <property type="molecule type" value="Genomic_DNA"/>
</dbReference>
<protein>
    <submittedName>
        <fullName evidence="1">Uncharacterized protein</fullName>
    </submittedName>
</protein>
<keyword evidence="2" id="KW-1185">Reference proteome</keyword>
<dbReference type="Proteomes" id="UP001500711">
    <property type="component" value="Unassembled WGS sequence"/>
</dbReference>
<comment type="caution">
    <text evidence="1">The sequence shown here is derived from an EMBL/GenBank/DDBJ whole genome shotgun (WGS) entry which is preliminary data.</text>
</comment>